<gene>
    <name evidence="1" type="ORF">HKBW3S43_01969</name>
</gene>
<sequence>YYRSGNDLKADVAIITNLTWIAITVQLSGS</sequence>
<evidence type="ECO:0000313" key="2">
    <source>
        <dbReference type="Proteomes" id="UP000576480"/>
    </source>
</evidence>
<proteinExistence type="predicted"/>
<comment type="caution">
    <text evidence="1">The sequence shown here is derived from an EMBL/GenBank/DDBJ whole genome shotgun (WGS) entry which is preliminary data.</text>
</comment>
<feature type="non-terminal residue" evidence="1">
    <location>
        <position position="1"/>
    </location>
</feature>
<organism evidence="1 2">
    <name type="scientific">Candidatus Hakubella thermalkaliphila</name>
    <dbReference type="NCBI Taxonomy" id="2754717"/>
    <lineage>
        <taxon>Bacteria</taxon>
        <taxon>Bacillati</taxon>
        <taxon>Actinomycetota</taxon>
        <taxon>Actinomycetota incertae sedis</taxon>
        <taxon>Candidatus Hakubellales</taxon>
        <taxon>Candidatus Hakubellaceae</taxon>
        <taxon>Candidatus Hakubella</taxon>
    </lineage>
</organism>
<protein>
    <submittedName>
        <fullName evidence="1">Uncharacterized protein</fullName>
    </submittedName>
</protein>
<reference evidence="1 2" key="1">
    <citation type="journal article" date="2020" name="Front. Microbiol.">
        <title>Single-cell genomics of novel Actinobacteria with the Wood-Ljungdahl pathway discovered in a serpentinizing system.</title>
        <authorList>
            <person name="Merino N."/>
            <person name="Kawai M."/>
            <person name="Boyd E.S."/>
            <person name="Colman D.R."/>
            <person name="McGlynn S.E."/>
            <person name="Nealson K.H."/>
            <person name="Kurokawa K."/>
            <person name="Hongoh Y."/>
        </authorList>
    </citation>
    <scope>NUCLEOTIDE SEQUENCE [LARGE SCALE GENOMIC DNA]</scope>
    <source>
        <strain evidence="1 2">S43</strain>
    </source>
</reference>
<evidence type="ECO:0000313" key="1">
    <source>
        <dbReference type="EMBL" id="GFP36182.1"/>
    </source>
</evidence>
<accession>A0A6V8PUB3</accession>
<dbReference type="AlphaFoldDB" id="A0A6V8PUB3"/>
<dbReference type="EMBL" id="BLSB01000462">
    <property type="protein sequence ID" value="GFP36182.1"/>
    <property type="molecule type" value="Genomic_DNA"/>
</dbReference>
<dbReference type="Proteomes" id="UP000576480">
    <property type="component" value="Unassembled WGS sequence"/>
</dbReference>
<name>A0A6V8PUB3_9ACTN</name>